<protein>
    <recommendedName>
        <fullName evidence="3">Cell division protein ZapE</fullName>
    </recommendedName>
    <alternativeName>
        <fullName evidence="3">Z ring-associated protein ZapE</fullName>
    </alternativeName>
</protein>
<keyword evidence="2 3" id="KW-0067">ATP-binding</keyword>
<proteinExistence type="inferred from homology"/>
<keyword evidence="3" id="KW-0131">Cell cycle</keyword>
<dbReference type="Pfam" id="PF03969">
    <property type="entry name" value="AFG1_ATPase"/>
    <property type="match status" value="1"/>
</dbReference>
<evidence type="ECO:0000256" key="1">
    <source>
        <dbReference type="ARBA" id="ARBA00022741"/>
    </source>
</evidence>
<evidence type="ECO:0000313" key="4">
    <source>
        <dbReference type="EMBL" id="PCJ24963.1"/>
    </source>
</evidence>
<comment type="subunit">
    <text evidence="3">Interacts with FtsZ.</text>
</comment>
<evidence type="ECO:0000256" key="2">
    <source>
        <dbReference type="ARBA" id="ARBA00022840"/>
    </source>
</evidence>
<comment type="similarity">
    <text evidence="3">Belongs to the AFG1 ATPase family. ZapE subfamily.</text>
</comment>
<dbReference type="NCBIfam" id="NF040713">
    <property type="entry name" value="ZapE"/>
    <property type="match status" value="1"/>
</dbReference>
<accession>A0A2A5B0A6</accession>
<dbReference type="Proteomes" id="UP000218327">
    <property type="component" value="Unassembled WGS sequence"/>
</dbReference>
<dbReference type="PANTHER" id="PTHR12169:SF6">
    <property type="entry name" value="AFG1-LIKE ATPASE"/>
    <property type="match status" value="1"/>
</dbReference>
<evidence type="ECO:0000313" key="5">
    <source>
        <dbReference type="Proteomes" id="UP000218327"/>
    </source>
</evidence>
<dbReference type="GO" id="GO:0032153">
    <property type="term" value="C:cell division site"/>
    <property type="evidence" value="ECO:0007669"/>
    <property type="project" value="TreeGrafter"/>
</dbReference>
<organism evidence="4 5">
    <name type="scientific">SAR86 cluster bacterium</name>
    <dbReference type="NCBI Taxonomy" id="2030880"/>
    <lineage>
        <taxon>Bacteria</taxon>
        <taxon>Pseudomonadati</taxon>
        <taxon>Pseudomonadota</taxon>
        <taxon>Gammaproteobacteria</taxon>
        <taxon>SAR86 cluster</taxon>
    </lineage>
</organism>
<keyword evidence="3 4" id="KW-0132">Cell division</keyword>
<reference evidence="5" key="1">
    <citation type="submission" date="2017-08" db="EMBL/GenBank/DDBJ databases">
        <title>A dynamic microbial community with high functional redundancy inhabits the cold, oxic subseafloor aquifer.</title>
        <authorList>
            <person name="Tully B.J."/>
            <person name="Wheat C.G."/>
            <person name="Glazer B.T."/>
            <person name="Huber J.A."/>
        </authorList>
    </citation>
    <scope>NUCLEOTIDE SEQUENCE [LARGE SCALE GENOMIC DNA]</scope>
</reference>
<dbReference type="GO" id="GO:0005737">
    <property type="term" value="C:cytoplasm"/>
    <property type="evidence" value="ECO:0007669"/>
    <property type="project" value="UniProtKB-SubCell"/>
</dbReference>
<keyword evidence="3" id="KW-0963">Cytoplasm</keyword>
<dbReference type="GO" id="GO:0051301">
    <property type="term" value="P:cell division"/>
    <property type="evidence" value="ECO:0007669"/>
    <property type="project" value="UniProtKB-UniRule"/>
</dbReference>
<sequence length="372" mass="43422">MNPQQRYDLDIQQNLITTDPAQQRIVLCLQELFDELQRQPDKNKFSMLRLRKLQRNLMGSGDADGYIRGLYLWGGVGRGKTYLMDLFYDCLPIKKKLRTHFHRFMQRVHGELVTLQGEKNPLELVADRIAKEAQVLCFDEFFVQDIGDAMILAVLLEALMKRNVVLVATSNIAPDQLYENGLQRDRFLPAIDLIKQHTRVVEIETGVDYRLRSLSQATLYHHPISEATEGLLLDSFYELAPDKSEVKKRVYVELLNRKLLSRYCADDVVWFEFEQLCEGPRSAFDYVELAKLYHAVLLSNVPVLDEDRNDSARRFISLVDELYDRRVKLIISAQAPIQSLYQGQKLNFEFERTRSRLLEMQSHEYLGYQHRA</sequence>
<name>A0A2A5B0A6_9GAMM</name>
<dbReference type="InterPro" id="IPR030870">
    <property type="entry name" value="ZapE"/>
</dbReference>
<dbReference type="SUPFAM" id="SSF52540">
    <property type="entry name" value="P-loop containing nucleoside triphosphate hydrolases"/>
    <property type="match status" value="1"/>
</dbReference>
<dbReference type="InterPro" id="IPR027417">
    <property type="entry name" value="P-loop_NTPase"/>
</dbReference>
<dbReference type="InterPro" id="IPR005654">
    <property type="entry name" value="ATPase_AFG1-like"/>
</dbReference>
<feature type="binding site" evidence="3">
    <location>
        <begin position="74"/>
        <end position="81"/>
    </location>
    <ligand>
        <name>ATP</name>
        <dbReference type="ChEBI" id="CHEBI:30616"/>
    </ligand>
</feature>
<dbReference type="EMBL" id="NVVJ01000021">
    <property type="protein sequence ID" value="PCJ24963.1"/>
    <property type="molecule type" value="Genomic_DNA"/>
</dbReference>
<comment type="function">
    <text evidence="3">Reduces the stability of FtsZ polymers in the presence of ATP.</text>
</comment>
<dbReference type="HAMAP" id="MF_01919">
    <property type="entry name" value="ZapE"/>
    <property type="match status" value="1"/>
</dbReference>
<dbReference type="GO" id="GO:0005524">
    <property type="term" value="F:ATP binding"/>
    <property type="evidence" value="ECO:0007669"/>
    <property type="project" value="UniProtKB-UniRule"/>
</dbReference>
<comment type="caution">
    <text evidence="4">The sequence shown here is derived from an EMBL/GenBank/DDBJ whole genome shotgun (WGS) entry which is preliminary data.</text>
</comment>
<dbReference type="AlphaFoldDB" id="A0A2A5B0A6"/>
<dbReference type="GO" id="GO:0016887">
    <property type="term" value="F:ATP hydrolysis activity"/>
    <property type="evidence" value="ECO:0007669"/>
    <property type="project" value="UniProtKB-UniRule"/>
</dbReference>
<dbReference type="Gene3D" id="3.40.50.300">
    <property type="entry name" value="P-loop containing nucleotide triphosphate hydrolases"/>
    <property type="match status" value="1"/>
</dbReference>
<keyword evidence="1 3" id="KW-0547">Nucleotide-binding</keyword>
<dbReference type="PANTHER" id="PTHR12169">
    <property type="entry name" value="ATPASE N2B"/>
    <property type="match status" value="1"/>
</dbReference>
<gene>
    <name evidence="3" type="primary">zapE</name>
    <name evidence="4" type="ORF">COA96_08185</name>
</gene>
<comment type="subcellular location">
    <subcellularLocation>
        <location evidence="3">Cytoplasm</location>
    </subcellularLocation>
</comment>
<keyword evidence="3" id="KW-0378">Hydrolase</keyword>
<evidence type="ECO:0000256" key="3">
    <source>
        <dbReference type="HAMAP-Rule" id="MF_01919"/>
    </source>
</evidence>